<dbReference type="EMBL" id="KB202954">
    <property type="protein sequence ID" value="ESO86952.1"/>
    <property type="molecule type" value="Genomic_DNA"/>
</dbReference>
<dbReference type="InterPro" id="IPR007320">
    <property type="entry name" value="PDCD2_C"/>
</dbReference>
<keyword evidence="7" id="KW-1185">Reference proteome</keyword>
<proteinExistence type="predicted"/>
<keyword evidence="3" id="KW-0862">Zinc</keyword>
<sequence>MAASSKVKTRVGENIELGFVEEVDSECLLSYQFPSKVGGLPAWLSLKPLPCLDELQCRKCDEPTVFLLQVYAPRDHSELTFHRTIFIFICRNPACCQPNNNDNLRVFRSHLARINDFYSPEPPTDAVTASTSADKRPHARDYQTLCVICGAPGPKTCSRCHKTSYCSKLHQTIDWKAIHKTICKDDGGGDTASGETVLTFKHPNVLFPEFELVTEKEDFQATKVKSNEDKMKEYREFLSSDSAKDIDDSLNPEELDKMATKSSEDDEQFQAFKDRIRHEPEQVLRFDRGGEPLWISASNTPSEIPTCSCGSSRQFEFQVLPQLLCQLDVDSVGESLDWGVMAVYTCSQDCDIGNKYQEEFIWKQDLVKTD</sequence>
<accession>V3ZRJ0</accession>
<dbReference type="Pfam" id="PF01753">
    <property type="entry name" value="zf-MYND"/>
    <property type="match status" value="1"/>
</dbReference>
<dbReference type="KEGG" id="lgi:LOTGIDRAFT_220203"/>
<gene>
    <name evidence="6" type="ORF">LOTGIDRAFT_220203</name>
</gene>
<feature type="domain" description="MYND-type" evidence="5">
    <location>
        <begin position="146"/>
        <end position="183"/>
    </location>
</feature>
<keyword evidence="2 4" id="KW-0863">Zinc-finger</keyword>
<dbReference type="GO" id="GO:0005737">
    <property type="term" value="C:cytoplasm"/>
    <property type="evidence" value="ECO:0007669"/>
    <property type="project" value="InterPro"/>
</dbReference>
<dbReference type="RefSeq" id="XP_009062349.1">
    <property type="nucleotide sequence ID" value="XM_009064101.1"/>
</dbReference>
<dbReference type="OMA" id="HQVIRYS"/>
<dbReference type="GO" id="GO:0008270">
    <property type="term" value="F:zinc ion binding"/>
    <property type="evidence" value="ECO:0007669"/>
    <property type="project" value="UniProtKB-KW"/>
</dbReference>
<dbReference type="OrthoDB" id="443682at2759"/>
<dbReference type="PANTHER" id="PTHR12298">
    <property type="entry name" value="PCDC2 PROGRAMMED CELL DEATH PROTEIN 2 -RELATED"/>
    <property type="match status" value="1"/>
</dbReference>
<reference evidence="6 7" key="1">
    <citation type="journal article" date="2013" name="Nature">
        <title>Insights into bilaterian evolution from three spiralian genomes.</title>
        <authorList>
            <person name="Simakov O."/>
            <person name="Marletaz F."/>
            <person name="Cho S.J."/>
            <person name="Edsinger-Gonzales E."/>
            <person name="Havlak P."/>
            <person name="Hellsten U."/>
            <person name="Kuo D.H."/>
            <person name="Larsson T."/>
            <person name="Lv J."/>
            <person name="Arendt D."/>
            <person name="Savage R."/>
            <person name="Osoegawa K."/>
            <person name="de Jong P."/>
            <person name="Grimwood J."/>
            <person name="Chapman J.A."/>
            <person name="Shapiro H."/>
            <person name="Aerts A."/>
            <person name="Otillar R.P."/>
            <person name="Terry A.Y."/>
            <person name="Boore J.L."/>
            <person name="Grigoriev I.V."/>
            <person name="Lindberg D.R."/>
            <person name="Seaver E.C."/>
            <person name="Weisblat D.A."/>
            <person name="Putnam N.H."/>
            <person name="Rokhsar D.S."/>
        </authorList>
    </citation>
    <scope>NUCLEOTIDE SEQUENCE [LARGE SCALE GENOMIC DNA]</scope>
</reference>
<evidence type="ECO:0000313" key="7">
    <source>
        <dbReference type="Proteomes" id="UP000030746"/>
    </source>
</evidence>
<dbReference type="GO" id="GO:0005634">
    <property type="term" value="C:nucleus"/>
    <property type="evidence" value="ECO:0007669"/>
    <property type="project" value="TreeGrafter"/>
</dbReference>
<evidence type="ECO:0000256" key="4">
    <source>
        <dbReference type="PROSITE-ProRule" id="PRU00134"/>
    </source>
</evidence>
<dbReference type="HOGENOM" id="CLU_034893_2_0_1"/>
<dbReference type="STRING" id="225164.V3ZRJ0"/>
<evidence type="ECO:0000256" key="1">
    <source>
        <dbReference type="ARBA" id="ARBA00022723"/>
    </source>
</evidence>
<evidence type="ECO:0000256" key="2">
    <source>
        <dbReference type="ARBA" id="ARBA00022771"/>
    </source>
</evidence>
<organism evidence="6 7">
    <name type="scientific">Lottia gigantea</name>
    <name type="common">Giant owl limpet</name>
    <dbReference type="NCBI Taxonomy" id="225164"/>
    <lineage>
        <taxon>Eukaryota</taxon>
        <taxon>Metazoa</taxon>
        <taxon>Spiralia</taxon>
        <taxon>Lophotrochozoa</taxon>
        <taxon>Mollusca</taxon>
        <taxon>Gastropoda</taxon>
        <taxon>Patellogastropoda</taxon>
        <taxon>Lottioidea</taxon>
        <taxon>Lottiidae</taxon>
        <taxon>Lottia</taxon>
    </lineage>
</organism>
<dbReference type="AlphaFoldDB" id="V3ZRJ0"/>
<evidence type="ECO:0000313" key="6">
    <source>
        <dbReference type="EMBL" id="ESO86952.1"/>
    </source>
</evidence>
<dbReference type="PANTHER" id="PTHR12298:SF4">
    <property type="entry name" value="PROGRAMMED CELL DEATH PROTEIN 2"/>
    <property type="match status" value="1"/>
</dbReference>
<dbReference type="Pfam" id="PF04194">
    <property type="entry name" value="PDCD2_C"/>
    <property type="match status" value="1"/>
</dbReference>
<protein>
    <recommendedName>
        <fullName evidence="5">MYND-type domain-containing protein</fullName>
    </recommendedName>
</protein>
<evidence type="ECO:0000256" key="3">
    <source>
        <dbReference type="ARBA" id="ARBA00022833"/>
    </source>
</evidence>
<dbReference type="PROSITE" id="PS01360">
    <property type="entry name" value="ZF_MYND_1"/>
    <property type="match status" value="1"/>
</dbReference>
<dbReference type="InterPro" id="IPR002893">
    <property type="entry name" value="Znf_MYND"/>
</dbReference>
<dbReference type="SUPFAM" id="SSF144232">
    <property type="entry name" value="HIT/MYND zinc finger-like"/>
    <property type="match status" value="1"/>
</dbReference>
<keyword evidence="1" id="KW-0479">Metal-binding</keyword>
<evidence type="ECO:0000259" key="5">
    <source>
        <dbReference type="PROSITE" id="PS50865"/>
    </source>
</evidence>
<dbReference type="Gene3D" id="6.10.140.2220">
    <property type="match status" value="1"/>
</dbReference>
<dbReference type="CTD" id="20246917"/>
<dbReference type="GeneID" id="20246917"/>
<dbReference type="Proteomes" id="UP000030746">
    <property type="component" value="Unassembled WGS sequence"/>
</dbReference>
<name>V3ZRJ0_LOTGI</name>
<dbReference type="PROSITE" id="PS50865">
    <property type="entry name" value="ZF_MYND_2"/>
    <property type="match status" value="1"/>
</dbReference>